<dbReference type="Proteomes" id="UP001153954">
    <property type="component" value="Unassembled WGS sequence"/>
</dbReference>
<comment type="caution">
    <text evidence="2">The sequence shown here is derived from an EMBL/GenBank/DDBJ whole genome shotgun (WGS) entry which is preliminary data.</text>
</comment>
<evidence type="ECO:0000256" key="1">
    <source>
        <dbReference type="SAM" id="MobiDB-lite"/>
    </source>
</evidence>
<evidence type="ECO:0000313" key="2">
    <source>
        <dbReference type="EMBL" id="CAH2096631.1"/>
    </source>
</evidence>
<organism evidence="2 3">
    <name type="scientific">Euphydryas editha</name>
    <name type="common">Edith's checkerspot</name>
    <dbReference type="NCBI Taxonomy" id="104508"/>
    <lineage>
        <taxon>Eukaryota</taxon>
        <taxon>Metazoa</taxon>
        <taxon>Ecdysozoa</taxon>
        <taxon>Arthropoda</taxon>
        <taxon>Hexapoda</taxon>
        <taxon>Insecta</taxon>
        <taxon>Pterygota</taxon>
        <taxon>Neoptera</taxon>
        <taxon>Endopterygota</taxon>
        <taxon>Lepidoptera</taxon>
        <taxon>Glossata</taxon>
        <taxon>Ditrysia</taxon>
        <taxon>Papilionoidea</taxon>
        <taxon>Nymphalidae</taxon>
        <taxon>Nymphalinae</taxon>
        <taxon>Euphydryas</taxon>
    </lineage>
</organism>
<feature type="region of interest" description="Disordered" evidence="1">
    <location>
        <begin position="81"/>
        <end position="123"/>
    </location>
</feature>
<sequence>MESLRDTLTTMTDLFNSRMNEFQMDLQQTSTPSEFLTKVRHNAFLVARERARINKCWTREGTIFVVTSEVTRHRAECMADLDEIPGPGSTKRAKSPAANVDAVPKAAGSKGTVSRSKRAIKKI</sequence>
<evidence type="ECO:0000313" key="3">
    <source>
        <dbReference type="Proteomes" id="UP001153954"/>
    </source>
</evidence>
<dbReference type="EMBL" id="CAKOGL010000016">
    <property type="protein sequence ID" value="CAH2096631.1"/>
    <property type="molecule type" value="Genomic_DNA"/>
</dbReference>
<protein>
    <submittedName>
        <fullName evidence="2">Uncharacterized protein</fullName>
    </submittedName>
</protein>
<reference evidence="2" key="1">
    <citation type="submission" date="2022-03" db="EMBL/GenBank/DDBJ databases">
        <authorList>
            <person name="Tunstrom K."/>
        </authorList>
    </citation>
    <scope>NUCLEOTIDE SEQUENCE</scope>
</reference>
<accession>A0AAU9UAL1</accession>
<dbReference type="AlphaFoldDB" id="A0AAU9UAL1"/>
<gene>
    <name evidence="2" type="ORF">EEDITHA_LOCUS11946</name>
</gene>
<keyword evidence="3" id="KW-1185">Reference proteome</keyword>
<proteinExistence type="predicted"/>
<name>A0AAU9UAL1_EUPED</name>